<feature type="transmembrane region" description="Helical" evidence="1">
    <location>
        <begin position="57"/>
        <end position="79"/>
    </location>
</feature>
<evidence type="ECO:0000313" key="2">
    <source>
        <dbReference type="EMBL" id="CAD5217179.1"/>
    </source>
</evidence>
<dbReference type="Proteomes" id="UP000783686">
    <property type="component" value="Unassembled WGS sequence"/>
</dbReference>
<dbReference type="EMBL" id="CAJFDH010000003">
    <property type="protein sequence ID" value="CAD5217179.1"/>
    <property type="molecule type" value="Genomic_DNA"/>
</dbReference>
<dbReference type="Proteomes" id="UP000614601">
    <property type="component" value="Unassembled WGS sequence"/>
</dbReference>
<name>A0A811KPD0_9BILA</name>
<reference evidence="2" key="1">
    <citation type="submission" date="2020-09" db="EMBL/GenBank/DDBJ databases">
        <authorList>
            <person name="Kikuchi T."/>
        </authorList>
    </citation>
    <scope>NUCLEOTIDE SEQUENCE</scope>
    <source>
        <strain evidence="2">SH1</strain>
    </source>
</reference>
<evidence type="ECO:0008006" key="4">
    <source>
        <dbReference type="Google" id="ProtNLM"/>
    </source>
</evidence>
<keyword evidence="1" id="KW-0812">Transmembrane</keyword>
<feature type="transmembrane region" description="Helical" evidence="1">
    <location>
        <begin position="203"/>
        <end position="225"/>
    </location>
</feature>
<sequence length="284" mass="32593">MHYVNKRSEYSWILGFTAAIDLVYAVVTGFLMPSHLITSEHYYLQLNNSFIQYLPTYQIEALIILSMFVLCIVTPSNTVHFWYRSKIICDGNVWSKQRYCMIYLGFVGYCIVQSGILYSNTNHESDTSVEDILNSTGLAYDRTYVARHAVYELKSPRFIFGALCNQLSQTIQYGMLFHFGWKIVKRMRTSTHMSTKSKKTQEYVVKVMILQAMYPLILMVLPLVASSVCIFMEMPFSSEYIVSEFVVLMPILSSLTVLTLIPSYRMCICNTIHKASITASGQSF</sequence>
<feature type="transmembrane region" description="Helical" evidence="1">
    <location>
        <begin position="158"/>
        <end position="183"/>
    </location>
</feature>
<organism evidence="2 3">
    <name type="scientific">Bursaphelenchus okinawaensis</name>
    <dbReference type="NCBI Taxonomy" id="465554"/>
    <lineage>
        <taxon>Eukaryota</taxon>
        <taxon>Metazoa</taxon>
        <taxon>Ecdysozoa</taxon>
        <taxon>Nematoda</taxon>
        <taxon>Chromadorea</taxon>
        <taxon>Rhabditida</taxon>
        <taxon>Tylenchina</taxon>
        <taxon>Tylenchomorpha</taxon>
        <taxon>Aphelenchoidea</taxon>
        <taxon>Aphelenchoididae</taxon>
        <taxon>Bursaphelenchus</taxon>
    </lineage>
</organism>
<dbReference type="InterPro" id="IPR019428">
    <property type="entry name" value="7TM_GPCR_serpentine_rcpt_Str"/>
</dbReference>
<feature type="transmembrane region" description="Helical" evidence="1">
    <location>
        <begin position="245"/>
        <end position="264"/>
    </location>
</feature>
<evidence type="ECO:0000313" key="3">
    <source>
        <dbReference type="Proteomes" id="UP000614601"/>
    </source>
</evidence>
<dbReference type="Pfam" id="PF10326">
    <property type="entry name" value="7TM_GPCR_Str"/>
    <property type="match status" value="1"/>
</dbReference>
<accession>A0A811KPD0</accession>
<keyword evidence="3" id="KW-1185">Reference proteome</keyword>
<keyword evidence="1" id="KW-1133">Transmembrane helix</keyword>
<dbReference type="OrthoDB" id="10564642at2759"/>
<dbReference type="EMBL" id="CAJFCW020000003">
    <property type="protein sequence ID" value="CAG9107265.1"/>
    <property type="molecule type" value="Genomic_DNA"/>
</dbReference>
<feature type="transmembrane region" description="Helical" evidence="1">
    <location>
        <begin position="100"/>
        <end position="118"/>
    </location>
</feature>
<feature type="transmembrane region" description="Helical" evidence="1">
    <location>
        <begin position="12"/>
        <end position="37"/>
    </location>
</feature>
<gene>
    <name evidence="2" type="ORF">BOKJ2_LOCUS6958</name>
</gene>
<dbReference type="AlphaFoldDB" id="A0A811KPD0"/>
<keyword evidence="1" id="KW-0472">Membrane</keyword>
<dbReference type="PANTHER" id="PTHR22943">
    <property type="entry name" value="7-TRANSMEMBRANE DOMAIN RECEPTOR C.ELEGANS"/>
    <property type="match status" value="1"/>
</dbReference>
<dbReference type="PANTHER" id="PTHR22943:SF248">
    <property type="entry name" value="SEVEN TM RECEPTOR"/>
    <property type="match status" value="1"/>
</dbReference>
<evidence type="ECO:0000256" key="1">
    <source>
        <dbReference type="SAM" id="Phobius"/>
    </source>
</evidence>
<comment type="caution">
    <text evidence="2">The sequence shown here is derived from an EMBL/GenBank/DDBJ whole genome shotgun (WGS) entry which is preliminary data.</text>
</comment>
<proteinExistence type="predicted"/>
<protein>
    <recommendedName>
        <fullName evidence="4">Seven TM Receptor</fullName>
    </recommendedName>
</protein>